<dbReference type="GO" id="GO:0003682">
    <property type="term" value="F:chromatin binding"/>
    <property type="evidence" value="ECO:0007669"/>
    <property type="project" value="TreeGrafter"/>
</dbReference>
<dbReference type="OrthoDB" id="641149at2759"/>
<protein>
    <recommendedName>
        <fullName evidence="2">MBD domain-containing protein</fullName>
    </recommendedName>
</protein>
<feature type="compositionally biased region" description="Low complexity" evidence="1">
    <location>
        <begin position="307"/>
        <end position="325"/>
    </location>
</feature>
<evidence type="ECO:0000256" key="1">
    <source>
        <dbReference type="SAM" id="MobiDB-lite"/>
    </source>
</evidence>
<dbReference type="GO" id="GO:0010369">
    <property type="term" value="C:chromocenter"/>
    <property type="evidence" value="ECO:0007669"/>
    <property type="project" value="TreeGrafter"/>
</dbReference>
<accession>A0A9Q1FHR5</accession>
<proteinExistence type="predicted"/>
<dbReference type="SMART" id="SM00391">
    <property type="entry name" value="MBD"/>
    <property type="match status" value="1"/>
</dbReference>
<feature type="domain" description="MBD" evidence="2">
    <location>
        <begin position="11"/>
        <end position="81"/>
    </location>
</feature>
<feature type="compositionally biased region" description="Low complexity" evidence="1">
    <location>
        <begin position="647"/>
        <end position="657"/>
    </location>
</feature>
<dbReference type="PROSITE" id="PS50982">
    <property type="entry name" value="MBD"/>
    <property type="match status" value="1"/>
</dbReference>
<feature type="region of interest" description="Disordered" evidence="1">
    <location>
        <begin position="490"/>
        <end position="547"/>
    </location>
</feature>
<feature type="compositionally biased region" description="Low complexity" evidence="1">
    <location>
        <begin position="370"/>
        <end position="387"/>
    </location>
</feature>
<comment type="caution">
    <text evidence="3">The sequence shown here is derived from an EMBL/GenBank/DDBJ whole genome shotgun (WGS) entry which is preliminary data.</text>
</comment>
<dbReference type="GO" id="GO:0005634">
    <property type="term" value="C:nucleus"/>
    <property type="evidence" value="ECO:0007669"/>
    <property type="project" value="TreeGrafter"/>
</dbReference>
<feature type="region of interest" description="Disordered" evidence="1">
    <location>
        <begin position="762"/>
        <end position="785"/>
    </location>
</feature>
<dbReference type="AlphaFoldDB" id="A0A9Q1FHR5"/>
<dbReference type="EMBL" id="JAINUF010000005">
    <property type="protein sequence ID" value="KAJ8358932.1"/>
    <property type="molecule type" value="Genomic_DNA"/>
</dbReference>
<evidence type="ECO:0000259" key="2">
    <source>
        <dbReference type="PROSITE" id="PS50982"/>
    </source>
</evidence>
<feature type="compositionally biased region" description="Pro residues" evidence="1">
    <location>
        <begin position="721"/>
        <end position="731"/>
    </location>
</feature>
<gene>
    <name evidence="3" type="ORF">SKAU_G00154570</name>
</gene>
<evidence type="ECO:0000313" key="4">
    <source>
        <dbReference type="Proteomes" id="UP001152622"/>
    </source>
</evidence>
<name>A0A9Q1FHR5_SYNKA</name>
<feature type="compositionally biased region" description="Pro residues" evidence="1">
    <location>
        <begin position="658"/>
        <end position="669"/>
    </location>
</feature>
<dbReference type="Proteomes" id="UP001152622">
    <property type="component" value="Chromosome 5"/>
</dbReference>
<feature type="region of interest" description="Disordered" evidence="1">
    <location>
        <begin position="713"/>
        <end position="733"/>
    </location>
</feature>
<feature type="compositionally biased region" description="Low complexity" evidence="1">
    <location>
        <begin position="490"/>
        <end position="515"/>
    </location>
</feature>
<feature type="region of interest" description="Disordered" evidence="1">
    <location>
        <begin position="1035"/>
        <end position="1061"/>
    </location>
</feature>
<feature type="region of interest" description="Disordered" evidence="1">
    <location>
        <begin position="1076"/>
        <end position="1278"/>
    </location>
</feature>
<dbReference type="InterPro" id="IPR001739">
    <property type="entry name" value="Methyl_CpG_DNA-bd"/>
</dbReference>
<feature type="region of interest" description="Disordered" evidence="1">
    <location>
        <begin position="366"/>
        <end position="472"/>
    </location>
</feature>
<evidence type="ECO:0000313" key="3">
    <source>
        <dbReference type="EMBL" id="KAJ8358932.1"/>
    </source>
</evidence>
<dbReference type="GO" id="GO:0003677">
    <property type="term" value="F:DNA binding"/>
    <property type="evidence" value="ECO:0007669"/>
    <property type="project" value="InterPro"/>
</dbReference>
<reference evidence="3" key="1">
    <citation type="journal article" date="2023" name="Science">
        <title>Genome structures resolve the early diversification of teleost fishes.</title>
        <authorList>
            <person name="Parey E."/>
            <person name="Louis A."/>
            <person name="Montfort J."/>
            <person name="Bouchez O."/>
            <person name="Roques C."/>
            <person name="Iampietro C."/>
            <person name="Lluch J."/>
            <person name="Castinel A."/>
            <person name="Donnadieu C."/>
            <person name="Desvignes T."/>
            <person name="Floi Bucao C."/>
            <person name="Jouanno E."/>
            <person name="Wen M."/>
            <person name="Mejri S."/>
            <person name="Dirks R."/>
            <person name="Jansen H."/>
            <person name="Henkel C."/>
            <person name="Chen W.J."/>
            <person name="Zahm M."/>
            <person name="Cabau C."/>
            <person name="Klopp C."/>
            <person name="Thompson A.W."/>
            <person name="Robinson-Rechavi M."/>
            <person name="Braasch I."/>
            <person name="Lecointre G."/>
            <person name="Bobe J."/>
            <person name="Postlethwait J.H."/>
            <person name="Berthelot C."/>
            <person name="Roest Crollius H."/>
            <person name="Guiguen Y."/>
        </authorList>
    </citation>
    <scope>NUCLEOTIDE SEQUENCE</scope>
    <source>
        <strain evidence="3">WJC10195</strain>
    </source>
</reference>
<sequence length="1278" mass="131443">MTGGSERGAGDRDGPNTTAQVPIGWRRTVESGAVAYISPSGTILSSVEEVGSYLLTDGTCKCGLECPLVVHKVFNFDPGAVSLQRSQPPGKAEEDMTKLCNHRRKVVAMAALCRSMQASQLPLAAHGAGGPFCTVESRDLRMGPLGAREEGGWGSYSPRPRPSSQPKLSPSPTPPHPPLSFPFNGSLPLSRPNSNSSSRLSPRKLPPPSPSRSPFSCYGPPQSPKSRLEGMLQQYKDSGSGAPPASPLPHPQHAAAQSNQSNFQLAQNHLVPPPPPPFPSDRKNAQAANANAGFLGQLLSQQKQQHASSFPASSLLSAAAKAQLASRKKQSPSGGANAKEAQRSKVLISTLHSNARSTTPTTHALLIPHSSSSCTSSSCTTTSSSSSPRAPRPILDKAAAHRKRHRRSPTVLSMLKESQLNSLRVAAGEPSSSSSSTSVLLHPHPENHLQPSLAPSLPSKQPADAQDSKRAPAQPLSALLHLLSVQSAQASASAQAGPAPSPASSSPGPSLTLPAHHQAPPTSLAAHQQPQSFAAAPERPARLPSPQAFPPVVAVAEELTDGGPKLGQNPAPCPGPGPLLALGQSPGSQDMGGQILSLLGQLSSCPTSGPLEERGAEEPGGAPLHGHNVAAGTLLTLDSRESPETRLPGPCSPGAALAPPPSPGDPPGPLQLAESFPFMNQDQLLQLLSAHSGLPSLLAPPFLGSLPIGLWMGGGQTQAPPQTPPPAPPLQQNPSLLNQTPQLNILPSLLGAQGDLPVNLLGLLNAPPPPAATPSGNQAGDQGEKSGALQALLTASLLLGQQQAAALLPLAGLGQPLDLLLQQQPFPAPLPEGMSLEKAGLPDSGPGLLEALQSLLLPPPPAFLSLSPALLAAALGLPDPPTSQQPLAPHPSQAPTQVTLSSSALGSTSVSCASLIPSPSPDVADALTTMSGQGKANALSPHLLPPLLAPGVLSDLAALGNISSLHSLMGGGPLLLPPMQAPGLAMPLNPLTCLLNNLQLNMSPALSMGGEKPIGMHEVTSPAPQDNISANQLAQEPVSNPSHALGPQPQREGAPGGLLDPYSSFMDTIYTSFLQVSGRSPEGSGASPPTPPSFPGDPPQNSAPPSLSPRRACSLRNPDLSRLGMEAAQSPARGTPKLSEDSSSTPPPLSQRSEPPAPPAFPEEAKTDCGSAHPYSNGLLSEGEGQGQGEGPQGYHGPPEGVNGTAENHMGPEDTQGERGPTVRIGGARRGRKRKQVLPRGPDGSRETETGVSEETMASMVLQKPERSVKSKRRRVFR</sequence>
<dbReference type="PANTHER" id="PTHR16112">
    <property type="entry name" value="METHYL-CPG BINDING PROTEIN, DROSOPHILA"/>
    <property type="match status" value="1"/>
</dbReference>
<feature type="compositionally biased region" description="Pro residues" evidence="1">
    <location>
        <begin position="159"/>
        <end position="180"/>
    </location>
</feature>
<feature type="region of interest" description="Disordered" evidence="1">
    <location>
        <begin position="640"/>
        <end position="674"/>
    </location>
</feature>
<feature type="region of interest" description="Disordered" evidence="1">
    <location>
        <begin position="1"/>
        <end position="22"/>
    </location>
</feature>
<keyword evidence="4" id="KW-1185">Reference proteome</keyword>
<feature type="compositionally biased region" description="Basic residues" evidence="1">
    <location>
        <begin position="1227"/>
        <end position="1237"/>
    </location>
</feature>
<feature type="compositionally biased region" description="Low complexity" evidence="1">
    <location>
        <begin position="186"/>
        <end position="200"/>
    </location>
</feature>
<organism evidence="3 4">
    <name type="scientific">Synaphobranchus kaupii</name>
    <name type="common">Kaup's arrowtooth eel</name>
    <dbReference type="NCBI Taxonomy" id="118154"/>
    <lineage>
        <taxon>Eukaryota</taxon>
        <taxon>Metazoa</taxon>
        <taxon>Chordata</taxon>
        <taxon>Craniata</taxon>
        <taxon>Vertebrata</taxon>
        <taxon>Euteleostomi</taxon>
        <taxon>Actinopterygii</taxon>
        <taxon>Neopterygii</taxon>
        <taxon>Teleostei</taxon>
        <taxon>Anguilliformes</taxon>
        <taxon>Synaphobranchidae</taxon>
        <taxon>Synaphobranchus</taxon>
    </lineage>
</organism>
<feature type="compositionally biased region" description="Gly residues" evidence="1">
    <location>
        <begin position="1184"/>
        <end position="1194"/>
    </location>
</feature>
<dbReference type="PANTHER" id="PTHR16112:SF17">
    <property type="entry name" value="METHYL-CPG-BINDING DOMAIN PROTEIN 6"/>
    <property type="match status" value="1"/>
</dbReference>
<feature type="compositionally biased region" description="Pro residues" evidence="1">
    <location>
        <begin position="1088"/>
        <end position="1102"/>
    </location>
</feature>
<feature type="region of interest" description="Disordered" evidence="1">
    <location>
        <begin position="605"/>
        <end position="628"/>
    </location>
</feature>
<feature type="region of interest" description="Disordered" evidence="1">
    <location>
        <begin position="144"/>
        <end position="343"/>
    </location>
</feature>
<feature type="compositionally biased region" description="Pro residues" evidence="1">
    <location>
        <begin position="1145"/>
        <end position="1161"/>
    </location>
</feature>